<dbReference type="InterPro" id="IPR002048">
    <property type="entry name" value="EF_hand_dom"/>
</dbReference>
<evidence type="ECO:0000259" key="3">
    <source>
        <dbReference type="PROSITE" id="PS50222"/>
    </source>
</evidence>
<dbReference type="Gene3D" id="1.10.238.10">
    <property type="entry name" value="EF-hand"/>
    <property type="match status" value="2"/>
</dbReference>
<dbReference type="PANTHER" id="PTHR23050">
    <property type="entry name" value="CALCIUM BINDING PROTEIN"/>
    <property type="match status" value="1"/>
</dbReference>
<keyword evidence="5" id="KW-1185">Reference proteome</keyword>
<feature type="domain" description="EF-hand" evidence="3">
    <location>
        <begin position="15"/>
        <end position="50"/>
    </location>
</feature>
<evidence type="ECO:0000256" key="1">
    <source>
        <dbReference type="ARBA" id="ARBA00022737"/>
    </source>
</evidence>
<dbReference type="InterPro" id="IPR018247">
    <property type="entry name" value="EF_Hand_1_Ca_BS"/>
</dbReference>
<feature type="domain" description="EF-hand" evidence="3">
    <location>
        <begin position="55"/>
        <end position="90"/>
    </location>
</feature>
<evidence type="ECO:0000313" key="5">
    <source>
        <dbReference type="Proteomes" id="UP001064489"/>
    </source>
</evidence>
<dbReference type="GO" id="GO:0005509">
    <property type="term" value="F:calcium ion binding"/>
    <property type="evidence" value="ECO:0007669"/>
    <property type="project" value="InterPro"/>
</dbReference>
<name>A0AAD5P2W2_ACENE</name>
<sequence>MCPTGSSLPSREEAATCAGFRQAFDVLDTDRDGKISGDDLRAFYSGLSVGSDGREREEIIRSMISEADSNRNGFVEYDEFERVLDYGKRKSTGGGGGGVMEDVFKVMDTDGDGMLSHGDLKSYMKWAGFEASDDDIKAMIKLGGGDDRKGVSFDGLLKILAVDRL</sequence>
<dbReference type="PROSITE" id="PS00018">
    <property type="entry name" value="EF_HAND_1"/>
    <property type="match status" value="3"/>
</dbReference>
<proteinExistence type="predicted"/>
<gene>
    <name evidence="4" type="ORF">LWI28_023161</name>
</gene>
<reference evidence="4" key="1">
    <citation type="journal article" date="2022" name="Plant J.">
        <title>Strategies of tolerance reflected in two North American maple genomes.</title>
        <authorList>
            <person name="McEvoy S.L."/>
            <person name="Sezen U.U."/>
            <person name="Trouern-Trend A."/>
            <person name="McMahon S.M."/>
            <person name="Schaberg P.G."/>
            <person name="Yang J."/>
            <person name="Wegrzyn J.L."/>
            <person name="Swenson N.G."/>
        </authorList>
    </citation>
    <scope>NUCLEOTIDE SEQUENCE</scope>
    <source>
        <strain evidence="4">91603</strain>
    </source>
</reference>
<dbReference type="SMART" id="SM00054">
    <property type="entry name" value="EFh"/>
    <property type="match status" value="3"/>
</dbReference>
<evidence type="ECO:0000313" key="4">
    <source>
        <dbReference type="EMBL" id="KAI9196347.1"/>
    </source>
</evidence>
<comment type="caution">
    <text evidence="4">The sequence shown here is derived from an EMBL/GenBank/DDBJ whole genome shotgun (WGS) entry which is preliminary data.</text>
</comment>
<feature type="domain" description="EF-hand" evidence="3">
    <location>
        <begin position="95"/>
        <end position="130"/>
    </location>
</feature>
<organism evidence="4 5">
    <name type="scientific">Acer negundo</name>
    <name type="common">Box elder</name>
    <dbReference type="NCBI Taxonomy" id="4023"/>
    <lineage>
        <taxon>Eukaryota</taxon>
        <taxon>Viridiplantae</taxon>
        <taxon>Streptophyta</taxon>
        <taxon>Embryophyta</taxon>
        <taxon>Tracheophyta</taxon>
        <taxon>Spermatophyta</taxon>
        <taxon>Magnoliopsida</taxon>
        <taxon>eudicotyledons</taxon>
        <taxon>Gunneridae</taxon>
        <taxon>Pentapetalae</taxon>
        <taxon>rosids</taxon>
        <taxon>malvids</taxon>
        <taxon>Sapindales</taxon>
        <taxon>Sapindaceae</taxon>
        <taxon>Hippocastanoideae</taxon>
        <taxon>Acereae</taxon>
        <taxon>Acer</taxon>
    </lineage>
</organism>
<dbReference type="InterPro" id="IPR050145">
    <property type="entry name" value="Centrin_CML-like"/>
</dbReference>
<keyword evidence="2" id="KW-0106">Calcium</keyword>
<dbReference type="InterPro" id="IPR011992">
    <property type="entry name" value="EF-hand-dom_pair"/>
</dbReference>
<evidence type="ECO:0000256" key="2">
    <source>
        <dbReference type="ARBA" id="ARBA00022837"/>
    </source>
</evidence>
<dbReference type="Proteomes" id="UP001064489">
    <property type="component" value="Chromosome 1"/>
</dbReference>
<dbReference type="EMBL" id="JAJSOW010000003">
    <property type="protein sequence ID" value="KAI9196347.1"/>
    <property type="molecule type" value="Genomic_DNA"/>
</dbReference>
<protein>
    <recommendedName>
        <fullName evidence="3">EF-hand domain-containing protein</fullName>
    </recommendedName>
</protein>
<dbReference type="SUPFAM" id="SSF47473">
    <property type="entry name" value="EF-hand"/>
    <property type="match status" value="1"/>
</dbReference>
<keyword evidence="1" id="KW-0677">Repeat</keyword>
<reference evidence="4" key="2">
    <citation type="submission" date="2023-02" db="EMBL/GenBank/DDBJ databases">
        <authorList>
            <person name="Swenson N.G."/>
            <person name="Wegrzyn J.L."/>
            <person name="Mcevoy S.L."/>
        </authorList>
    </citation>
    <scope>NUCLEOTIDE SEQUENCE</scope>
    <source>
        <strain evidence="4">91603</strain>
        <tissue evidence="4">Leaf</tissue>
    </source>
</reference>
<dbReference type="FunFam" id="1.10.238.10:FF:000178">
    <property type="entry name" value="Calmodulin-2 A"/>
    <property type="match status" value="1"/>
</dbReference>
<dbReference type="GO" id="GO:0043226">
    <property type="term" value="C:organelle"/>
    <property type="evidence" value="ECO:0007669"/>
    <property type="project" value="UniProtKB-ARBA"/>
</dbReference>
<dbReference type="AlphaFoldDB" id="A0AAD5P2W2"/>
<dbReference type="Pfam" id="PF13202">
    <property type="entry name" value="EF-hand_5"/>
    <property type="match status" value="1"/>
</dbReference>
<dbReference type="Pfam" id="PF13499">
    <property type="entry name" value="EF-hand_7"/>
    <property type="match status" value="1"/>
</dbReference>
<accession>A0AAD5P2W2</accession>
<dbReference type="PROSITE" id="PS50222">
    <property type="entry name" value="EF_HAND_2"/>
    <property type="match status" value="3"/>
</dbReference>